<dbReference type="HOGENOM" id="CLU_498471_0_0_5"/>
<dbReference type="Proteomes" id="UP000032160">
    <property type="component" value="Chromosome I"/>
</dbReference>
<gene>
    <name evidence="1" type="ORF">BN1012_Phect2431</name>
</gene>
<evidence type="ECO:0000313" key="1">
    <source>
        <dbReference type="EMBL" id="CDO60644.1"/>
    </source>
</evidence>
<reference evidence="1 2" key="1">
    <citation type="journal article" date="2014" name="Front. Genet.">
        <title>Genome and metabolic network of "Candidatus Phaeomarinobacter ectocarpi" Ec32, a new candidate genus of Alphaproteobacteria frequently associated with brown algae.</title>
        <authorList>
            <person name="Dittami S.M."/>
            <person name="Barbeyron T."/>
            <person name="Boyen C."/>
            <person name="Cambefort J."/>
            <person name="Collet G."/>
            <person name="Delage L."/>
            <person name="Gobet A."/>
            <person name="Groisillier A."/>
            <person name="Leblanc C."/>
            <person name="Michel G."/>
            <person name="Scornet D."/>
            <person name="Siegel A."/>
            <person name="Tapia J.E."/>
            <person name="Tonon T."/>
        </authorList>
    </citation>
    <scope>NUCLEOTIDE SEQUENCE [LARGE SCALE GENOMIC DNA]</scope>
    <source>
        <strain evidence="1 2">Ec32</strain>
    </source>
</reference>
<name>X5MGL3_9HYPH</name>
<proteinExistence type="predicted"/>
<sequence>MGVDLLAQAAARAASACLMENICSASHRVITPASPACAVIGGDQMVDLDRVLSPIRATTRALETEALTCSAMPCPGADCTARHVLLESAAFADGILSAAVGETSETVVEAVPPDLTHTSDAATVSVSMSGLQALSRLAEIFDTTGLDPQGTQELAASLANIEKNLIKPVSGEGRPPRWRRVSLRLALAGMRDALGSLRLEKRVSQPAAWERAAGRLETAMKSLMRLERTKPVDAGAKATHALSCPGVDPQLTRTLFQLRRAINASAVCSVRSGCSAQEAIDQGTQRAAVLVGKPVLEPRLELIKTLEEEVAISPAVLSDAGVSAEPVPGISLTRTAYQQGSAIELDLEIRNNRCLANGGHVALVPLDEANGAIAISVDLLADTVEQAEVSGDPKSRLLFRAPPEGSYTAAVYAGAAEGGALLAATPLRVTKPEPHRCDGWTGVWRTEFGRLVTVQHDDETVTGSYGRDPGVQPGFLFGRIRNTQLRGVWVSEISSGGARLTLEGDGVFRGSWGLSPDQITNGGRWSGVCIAQAPDDQSPEGSMDAN</sequence>
<dbReference type="EMBL" id="HG966617">
    <property type="protein sequence ID" value="CDO60644.1"/>
    <property type="molecule type" value="Genomic_DNA"/>
</dbReference>
<protein>
    <submittedName>
        <fullName evidence="1">Uncharacterized protein</fullName>
    </submittedName>
</protein>
<organism evidence="1 2">
    <name type="scientific">Candidatus Phaeomarinibacter ectocarpi</name>
    <dbReference type="NCBI Taxonomy" id="1458461"/>
    <lineage>
        <taxon>Bacteria</taxon>
        <taxon>Pseudomonadati</taxon>
        <taxon>Pseudomonadota</taxon>
        <taxon>Alphaproteobacteria</taxon>
        <taxon>Hyphomicrobiales</taxon>
        <taxon>Parvibaculaceae</taxon>
        <taxon>Candidatus Phaeomarinibacter</taxon>
    </lineage>
</organism>
<accession>X5MGL3</accession>
<dbReference type="AlphaFoldDB" id="X5MGL3"/>
<keyword evidence="2" id="KW-1185">Reference proteome</keyword>
<dbReference type="KEGG" id="pect:BN1012_Phect2431"/>
<evidence type="ECO:0000313" key="2">
    <source>
        <dbReference type="Proteomes" id="UP000032160"/>
    </source>
</evidence>